<dbReference type="PANTHER" id="PTHR43280">
    <property type="entry name" value="ARAC-FAMILY TRANSCRIPTIONAL REGULATOR"/>
    <property type="match status" value="1"/>
</dbReference>
<accession>A0ABP9GUL7</accession>
<dbReference type="Pfam" id="PF12833">
    <property type="entry name" value="HTH_18"/>
    <property type="match status" value="1"/>
</dbReference>
<gene>
    <name evidence="6" type="ORF">GCM10023314_29400</name>
</gene>
<keyword evidence="7" id="KW-1185">Reference proteome</keyword>
<name>A0ABP9GUL7_9FLAO</name>
<feature type="transmembrane region" description="Helical" evidence="4">
    <location>
        <begin position="173"/>
        <end position="194"/>
    </location>
</feature>
<keyword evidence="4" id="KW-0472">Membrane</keyword>
<feature type="transmembrane region" description="Helical" evidence="4">
    <location>
        <begin position="206"/>
        <end position="232"/>
    </location>
</feature>
<feature type="transmembrane region" description="Helical" evidence="4">
    <location>
        <begin position="6"/>
        <end position="26"/>
    </location>
</feature>
<evidence type="ECO:0000259" key="5">
    <source>
        <dbReference type="PROSITE" id="PS01124"/>
    </source>
</evidence>
<dbReference type="PROSITE" id="PS01124">
    <property type="entry name" value="HTH_ARAC_FAMILY_2"/>
    <property type="match status" value="1"/>
</dbReference>
<dbReference type="SUPFAM" id="SSF46689">
    <property type="entry name" value="Homeodomain-like"/>
    <property type="match status" value="1"/>
</dbReference>
<keyword evidence="2" id="KW-0238">DNA-binding</keyword>
<feature type="domain" description="HTH araC/xylS-type" evidence="5">
    <location>
        <begin position="281"/>
        <end position="385"/>
    </location>
</feature>
<dbReference type="RefSeq" id="WP_345193370.1">
    <property type="nucleotide sequence ID" value="NZ_BAABJJ010000043.1"/>
</dbReference>
<dbReference type="PANTHER" id="PTHR43280:SF2">
    <property type="entry name" value="HTH-TYPE TRANSCRIPTIONAL REGULATOR EXSA"/>
    <property type="match status" value="1"/>
</dbReference>
<proteinExistence type="predicted"/>
<protein>
    <recommendedName>
        <fullName evidence="5">HTH araC/xylS-type domain-containing protein</fullName>
    </recommendedName>
</protein>
<sequence length="398" mass="46575">MPEFFVNLTLILIGLLGLFVTTLMLFSYKSNVFINIYLVSIFILCSFRNIVIGLFEFTDFNLTLFIKLFTPICLIASPALYLYFKSLVKDYKAIYKKDLIHLLFPIMNFALNLGQEYFPFLNTSFIENIRFVGLIIFFSLYSLLSFNLLYNSLWKTELNVSVDRKHYLLIKNWTLFLFTISSFLFLRIIYSIYINRNAQELFHTQHHVFFVVIFWLLVYGKILISPGILYGYPKLKKQVSEIQDQINIPNKIWTFNSTHILNVQDKKLSNTIKNNIASYISDIENFTDNEHPFRNSKYSFSDFAKSIKIPASHVNYIFKYHCNITFVEYKNYCRITDVLELINNGDLDTLTLEGLANKVGFSSYNSFYTAFKKHTKLAPKAYVNSLNNNTETILDLAL</sequence>
<evidence type="ECO:0000313" key="6">
    <source>
        <dbReference type="EMBL" id="GAA4953926.1"/>
    </source>
</evidence>
<evidence type="ECO:0000256" key="3">
    <source>
        <dbReference type="ARBA" id="ARBA00023163"/>
    </source>
</evidence>
<reference evidence="7" key="1">
    <citation type="journal article" date="2019" name="Int. J. Syst. Evol. Microbiol.">
        <title>The Global Catalogue of Microorganisms (GCM) 10K type strain sequencing project: providing services to taxonomists for standard genome sequencing and annotation.</title>
        <authorList>
            <consortium name="The Broad Institute Genomics Platform"/>
            <consortium name="The Broad Institute Genome Sequencing Center for Infectious Disease"/>
            <person name="Wu L."/>
            <person name="Ma J."/>
        </authorList>
    </citation>
    <scope>NUCLEOTIDE SEQUENCE [LARGE SCALE GENOMIC DNA]</scope>
    <source>
        <strain evidence="7">JCM 18285</strain>
    </source>
</reference>
<organism evidence="6 7">
    <name type="scientific">Algibacter agarivorans</name>
    <dbReference type="NCBI Taxonomy" id="1109741"/>
    <lineage>
        <taxon>Bacteria</taxon>
        <taxon>Pseudomonadati</taxon>
        <taxon>Bacteroidota</taxon>
        <taxon>Flavobacteriia</taxon>
        <taxon>Flavobacteriales</taxon>
        <taxon>Flavobacteriaceae</taxon>
        <taxon>Algibacter</taxon>
    </lineage>
</organism>
<dbReference type="EMBL" id="BAABJJ010000043">
    <property type="protein sequence ID" value="GAA4953926.1"/>
    <property type="molecule type" value="Genomic_DNA"/>
</dbReference>
<keyword evidence="3" id="KW-0804">Transcription</keyword>
<dbReference type="Proteomes" id="UP001501302">
    <property type="component" value="Unassembled WGS sequence"/>
</dbReference>
<dbReference type="SMART" id="SM00342">
    <property type="entry name" value="HTH_ARAC"/>
    <property type="match status" value="1"/>
</dbReference>
<evidence type="ECO:0000256" key="2">
    <source>
        <dbReference type="ARBA" id="ARBA00023125"/>
    </source>
</evidence>
<dbReference type="InterPro" id="IPR018060">
    <property type="entry name" value="HTH_AraC"/>
</dbReference>
<dbReference type="Gene3D" id="1.10.10.60">
    <property type="entry name" value="Homeodomain-like"/>
    <property type="match status" value="1"/>
</dbReference>
<keyword evidence="4" id="KW-1133">Transmembrane helix</keyword>
<evidence type="ECO:0000256" key="4">
    <source>
        <dbReference type="SAM" id="Phobius"/>
    </source>
</evidence>
<evidence type="ECO:0000256" key="1">
    <source>
        <dbReference type="ARBA" id="ARBA00023015"/>
    </source>
</evidence>
<feature type="transmembrane region" description="Helical" evidence="4">
    <location>
        <begin position="64"/>
        <end position="84"/>
    </location>
</feature>
<dbReference type="InterPro" id="IPR018062">
    <property type="entry name" value="HTH_AraC-typ_CS"/>
</dbReference>
<comment type="caution">
    <text evidence="6">The sequence shown here is derived from an EMBL/GenBank/DDBJ whole genome shotgun (WGS) entry which is preliminary data.</text>
</comment>
<feature type="transmembrane region" description="Helical" evidence="4">
    <location>
        <begin position="33"/>
        <end position="52"/>
    </location>
</feature>
<dbReference type="PROSITE" id="PS00041">
    <property type="entry name" value="HTH_ARAC_FAMILY_1"/>
    <property type="match status" value="1"/>
</dbReference>
<keyword evidence="4" id="KW-0812">Transmembrane</keyword>
<feature type="transmembrane region" description="Helical" evidence="4">
    <location>
        <begin position="130"/>
        <end position="153"/>
    </location>
</feature>
<keyword evidence="1" id="KW-0805">Transcription regulation</keyword>
<dbReference type="InterPro" id="IPR009057">
    <property type="entry name" value="Homeodomain-like_sf"/>
</dbReference>
<evidence type="ECO:0000313" key="7">
    <source>
        <dbReference type="Proteomes" id="UP001501302"/>
    </source>
</evidence>